<evidence type="ECO:0000256" key="3">
    <source>
        <dbReference type="ARBA" id="ARBA00023163"/>
    </source>
</evidence>
<evidence type="ECO:0000313" key="7">
    <source>
        <dbReference type="Proteomes" id="UP000321685"/>
    </source>
</evidence>
<sequence length="227" mass="24094">MDVVWDRPEPTGRAALTPLSRAAIVAAAIALADAGGLDAVSLRKVGAALDAGPMRLYGYVATKDELLDLMVDEVHTEIHIPAHTDWRAALGAWAHRTRAAALRHEWLVDLLGGRPALGPHALAVGEAVLAAAATRFPDIDDARRAVTTLRAYVNGAIRTEVGELRATRTSGLDTRDWQATNGPYLMRVLAEGNHPHVARLVADGTDDDPATAFATGLDIVLTGIALR</sequence>
<evidence type="ECO:0000256" key="1">
    <source>
        <dbReference type="ARBA" id="ARBA00023015"/>
    </source>
</evidence>
<keyword evidence="1" id="KW-0805">Transcription regulation</keyword>
<accession>A0A511DPV3</accession>
<dbReference type="Proteomes" id="UP000321685">
    <property type="component" value="Unassembled WGS sequence"/>
</dbReference>
<dbReference type="PROSITE" id="PS50977">
    <property type="entry name" value="HTH_TETR_2"/>
    <property type="match status" value="1"/>
</dbReference>
<dbReference type="Gene3D" id="1.10.10.60">
    <property type="entry name" value="Homeodomain-like"/>
    <property type="match status" value="1"/>
</dbReference>
<gene>
    <name evidence="6" type="ORF">PSU4_53310</name>
</gene>
<evidence type="ECO:0000313" key="6">
    <source>
        <dbReference type="EMBL" id="GEL26377.1"/>
    </source>
</evidence>
<dbReference type="Gene3D" id="1.10.357.10">
    <property type="entry name" value="Tetracycline Repressor, domain 2"/>
    <property type="match status" value="1"/>
</dbReference>
<feature type="DNA-binding region" description="H-T-H motif" evidence="4">
    <location>
        <begin position="41"/>
        <end position="60"/>
    </location>
</feature>
<comment type="caution">
    <text evidence="6">The sequence shown here is derived from an EMBL/GenBank/DDBJ whole genome shotgun (WGS) entry which is preliminary data.</text>
</comment>
<dbReference type="SUPFAM" id="SSF48498">
    <property type="entry name" value="Tetracyclin repressor-like, C-terminal domain"/>
    <property type="match status" value="1"/>
</dbReference>
<protein>
    <submittedName>
        <fullName evidence="6">TetR family transcriptional regulator</fullName>
    </submittedName>
</protein>
<proteinExistence type="predicted"/>
<evidence type="ECO:0000256" key="4">
    <source>
        <dbReference type="PROSITE-ProRule" id="PRU00335"/>
    </source>
</evidence>
<dbReference type="EMBL" id="BJVJ01000087">
    <property type="protein sequence ID" value="GEL26377.1"/>
    <property type="molecule type" value="Genomic_DNA"/>
</dbReference>
<keyword evidence="3" id="KW-0804">Transcription</keyword>
<dbReference type="InterPro" id="IPR004111">
    <property type="entry name" value="Repressor_TetR_C"/>
</dbReference>
<evidence type="ECO:0000259" key="5">
    <source>
        <dbReference type="PROSITE" id="PS50977"/>
    </source>
</evidence>
<dbReference type="SUPFAM" id="SSF46689">
    <property type="entry name" value="Homeodomain-like"/>
    <property type="match status" value="1"/>
</dbReference>
<dbReference type="RefSeq" id="WP_147114265.1">
    <property type="nucleotide sequence ID" value="NZ_BJVJ01000087.1"/>
</dbReference>
<dbReference type="GO" id="GO:0045892">
    <property type="term" value="P:negative regulation of DNA-templated transcription"/>
    <property type="evidence" value="ECO:0007669"/>
    <property type="project" value="InterPro"/>
</dbReference>
<dbReference type="GO" id="GO:0003677">
    <property type="term" value="F:DNA binding"/>
    <property type="evidence" value="ECO:0007669"/>
    <property type="project" value="UniProtKB-UniRule"/>
</dbReference>
<dbReference type="InterPro" id="IPR001647">
    <property type="entry name" value="HTH_TetR"/>
</dbReference>
<dbReference type="OrthoDB" id="2570341at2"/>
<dbReference type="InterPro" id="IPR036271">
    <property type="entry name" value="Tet_transcr_reg_TetR-rel_C_sf"/>
</dbReference>
<reference evidence="6 7" key="1">
    <citation type="submission" date="2019-07" db="EMBL/GenBank/DDBJ databases">
        <title>Whole genome shotgun sequence of Pseudonocardia sulfidoxydans NBRC 16205.</title>
        <authorList>
            <person name="Hosoyama A."/>
            <person name="Uohara A."/>
            <person name="Ohji S."/>
            <person name="Ichikawa N."/>
        </authorList>
    </citation>
    <scope>NUCLEOTIDE SEQUENCE [LARGE SCALE GENOMIC DNA]</scope>
    <source>
        <strain evidence="6 7">NBRC 16205</strain>
    </source>
</reference>
<dbReference type="AlphaFoldDB" id="A0A511DPV3"/>
<keyword evidence="2 4" id="KW-0238">DNA-binding</keyword>
<dbReference type="InterPro" id="IPR009057">
    <property type="entry name" value="Homeodomain-like_sf"/>
</dbReference>
<dbReference type="Pfam" id="PF02909">
    <property type="entry name" value="TetR_C_1"/>
    <property type="match status" value="1"/>
</dbReference>
<keyword evidence="7" id="KW-1185">Reference proteome</keyword>
<feature type="domain" description="HTH tetR-type" evidence="5">
    <location>
        <begin position="18"/>
        <end position="78"/>
    </location>
</feature>
<evidence type="ECO:0000256" key="2">
    <source>
        <dbReference type="ARBA" id="ARBA00023125"/>
    </source>
</evidence>
<name>A0A511DPV3_9PSEU</name>
<organism evidence="6 7">
    <name type="scientific">Pseudonocardia sulfidoxydans NBRC 16205</name>
    <dbReference type="NCBI Taxonomy" id="1223511"/>
    <lineage>
        <taxon>Bacteria</taxon>
        <taxon>Bacillati</taxon>
        <taxon>Actinomycetota</taxon>
        <taxon>Actinomycetes</taxon>
        <taxon>Pseudonocardiales</taxon>
        <taxon>Pseudonocardiaceae</taxon>
        <taxon>Pseudonocardia</taxon>
    </lineage>
</organism>